<evidence type="ECO:0000256" key="2">
    <source>
        <dbReference type="ARBA" id="ARBA00010488"/>
    </source>
</evidence>
<dbReference type="Gene3D" id="3.40.50.2000">
    <property type="entry name" value="Glycogen Phosphorylase B"/>
    <property type="match status" value="1"/>
</dbReference>
<reference evidence="7 8" key="1">
    <citation type="submission" date="2017-10" db="EMBL/GenBank/DDBJ databases">
        <title>Genomic analysis of the genus Acetobacter.</title>
        <authorList>
            <person name="Kim K.H."/>
            <person name="Chun B.H."/>
            <person name="Son A.R."/>
            <person name="Jeon C.O."/>
        </authorList>
    </citation>
    <scope>NUCLEOTIDE SEQUENCE [LARGE SCALE GENOMIC DNA]</scope>
    <source>
        <strain evidence="7 8">LHT 2458</strain>
    </source>
</reference>
<sequence>MKIILLFIIYIGEINKVKTKPGEKIHLVGGEDISSQDIKRICLFAGYDPDGLIDDTAVEYIKELSKFSDIYYMADNPVLDTEFSKIEPYVKGAWGIRHRSYDFGSWSLLAKKYVGWDKIKEYDELLFVNDSCYLMHPLDDLFSSMSQAKCHWWGLQSTKGLYRTINRQGVKEEISLEDVKKEYLSKFELQDPYDFLVGSYFLAFRKTIMSDENFISIIENIFSEENKARTIARYEVGLTRWLISKNYNFTCFFNMVEPFQPVFTNFAFDMIANGFPILKRYFLSNNHYNETGIEIWERKIKKAGIDKDLSIYRNNLYRTSNSEKYYSLYGNILEETEEVKTLSARKIDEEAPKYDNWWGFPVCAFNNGLNDNTRAMFEFVKNNPNIKKIIFSRKKNIKVDGNNVLVVPLKSPEGLFYIARCKHIFLKHTIKSNVFWELDPQKHNFYNLWHGIPLKKIHYVSNDRLHLAKRTEKENRSLSAVISASNVDRLAMTAAFWPLTFHDVWLTGLPRHDFITCAEESLPSDFYKELCNLKNVLRDRKLILFAPTFRNDQENGYYNFSKDEIDQLSALLRENNCVLGIREHMADTSGTYGSVFVGETFINLTESIFKNVEIVLRCSDVVITDYSSCFIDFLLTGRPVISFAFDRDSYLNERGMFYDLDWCFPGPVVTKFPDLIQSLDSALNGTFDRDMYNQKRSIFLEYMDSKNSNRVYNKILEYNNEIIIEKNTKGKVVFVYNHDDIDSYIFRVLSFVHIMRKNGYICEMYNDKQISRNVVRGCSFLFMNNVSISKNIVDLIQEAKFGGATVVYDTEASILEDIDYNDISYCSLSDEDVIRVINERKKRLVCMNEADIVTVNSKNLSEDLSNKNIRNVFVGDYSPTKTCKNNISNERKEEDNINICYFAGYTSDPLDFMECCDAINRISSEFKNVKFSIVGKKYYRKYFEENVSADFIDRDTMSKKSYGDIISNYDINILPMRDNVYNRCLGSTLVQEAAKCGVVTVASMIGPFPTIISDKNDGFLVKDNILWYDTLKEIVSDKSIVKYCSNNAKNKYLDPMVEHNFSEEVLSVFKMH</sequence>
<dbReference type="Gene3D" id="3.40.50.11820">
    <property type="match status" value="1"/>
</dbReference>
<gene>
    <name evidence="7" type="ORF">CSR02_13505</name>
</gene>
<comment type="similarity">
    <text evidence="2">Belongs to the CDP-glycerol glycerophosphotransferase family.</text>
</comment>
<dbReference type="SUPFAM" id="SSF53756">
    <property type="entry name" value="UDP-Glycosyltransferase/glycogen phosphorylase"/>
    <property type="match status" value="1"/>
</dbReference>
<proteinExistence type="inferred from homology"/>
<dbReference type="GO" id="GO:0047355">
    <property type="term" value="F:CDP-glycerol glycerophosphotransferase activity"/>
    <property type="evidence" value="ECO:0007669"/>
    <property type="project" value="InterPro"/>
</dbReference>
<dbReference type="AlphaFoldDB" id="A0A2G4R9B4"/>
<dbReference type="GO" id="GO:0019350">
    <property type="term" value="P:teichoic acid biosynthetic process"/>
    <property type="evidence" value="ECO:0007669"/>
    <property type="project" value="UniProtKB-KW"/>
</dbReference>
<evidence type="ECO:0000256" key="4">
    <source>
        <dbReference type="ARBA" id="ARBA00022679"/>
    </source>
</evidence>
<dbReference type="RefSeq" id="WP_099542001.1">
    <property type="nucleotide sequence ID" value="NZ_PEBQ01000172.1"/>
</dbReference>
<dbReference type="EMBL" id="PEBQ01000172">
    <property type="protein sequence ID" value="PHY93122.1"/>
    <property type="molecule type" value="Genomic_DNA"/>
</dbReference>
<dbReference type="InterPro" id="IPR007554">
    <property type="entry name" value="Glycerophosphate_synth"/>
</dbReference>
<dbReference type="InterPro" id="IPR051612">
    <property type="entry name" value="Teichoic_Acid_Biosynth"/>
</dbReference>
<accession>A0A2G4R9B4</accession>
<evidence type="ECO:0000256" key="3">
    <source>
        <dbReference type="ARBA" id="ARBA00022475"/>
    </source>
</evidence>
<protein>
    <recommendedName>
        <fullName evidence="9">Glycosyl transferase family 1 domain-containing protein</fullName>
    </recommendedName>
</protein>
<dbReference type="Pfam" id="PF04464">
    <property type="entry name" value="Glyphos_transf"/>
    <property type="match status" value="1"/>
</dbReference>
<dbReference type="PANTHER" id="PTHR37316:SF3">
    <property type="entry name" value="TEICHOIC ACID GLYCEROL-PHOSPHATE TRANSFERASE"/>
    <property type="match status" value="1"/>
</dbReference>
<dbReference type="Gene3D" id="3.40.50.12580">
    <property type="match status" value="1"/>
</dbReference>
<keyword evidence="8" id="KW-1185">Reference proteome</keyword>
<organism evidence="7 8">
    <name type="scientific">Acetobacter pomorum</name>
    <dbReference type="NCBI Taxonomy" id="65959"/>
    <lineage>
        <taxon>Bacteria</taxon>
        <taxon>Pseudomonadati</taxon>
        <taxon>Pseudomonadota</taxon>
        <taxon>Alphaproteobacteria</taxon>
        <taxon>Acetobacterales</taxon>
        <taxon>Acetobacteraceae</taxon>
        <taxon>Acetobacter</taxon>
    </lineage>
</organism>
<keyword evidence="5" id="KW-0777">Teichoic acid biosynthesis</keyword>
<dbReference type="PANTHER" id="PTHR37316">
    <property type="entry name" value="TEICHOIC ACID GLYCEROL-PHOSPHATE PRIMASE"/>
    <property type="match status" value="1"/>
</dbReference>
<comment type="caution">
    <text evidence="7">The sequence shown here is derived from an EMBL/GenBank/DDBJ whole genome shotgun (WGS) entry which is preliminary data.</text>
</comment>
<dbReference type="InterPro" id="IPR043148">
    <property type="entry name" value="TagF_C"/>
</dbReference>
<dbReference type="InterPro" id="IPR007739">
    <property type="entry name" value="RgpF"/>
</dbReference>
<evidence type="ECO:0000313" key="7">
    <source>
        <dbReference type="EMBL" id="PHY93122.1"/>
    </source>
</evidence>
<dbReference type="Proteomes" id="UP000228751">
    <property type="component" value="Unassembled WGS sequence"/>
</dbReference>
<evidence type="ECO:0000313" key="8">
    <source>
        <dbReference type="Proteomes" id="UP000228751"/>
    </source>
</evidence>
<dbReference type="Pfam" id="PF13692">
    <property type="entry name" value="Glyco_trans_1_4"/>
    <property type="match status" value="1"/>
</dbReference>
<dbReference type="Pfam" id="PF05045">
    <property type="entry name" value="RgpF"/>
    <property type="match status" value="1"/>
</dbReference>
<evidence type="ECO:0000256" key="5">
    <source>
        <dbReference type="ARBA" id="ARBA00022944"/>
    </source>
</evidence>
<keyword evidence="6" id="KW-0472">Membrane</keyword>
<name>A0A2G4R9B4_9PROT</name>
<dbReference type="GO" id="GO:0005886">
    <property type="term" value="C:plasma membrane"/>
    <property type="evidence" value="ECO:0007669"/>
    <property type="project" value="UniProtKB-SubCell"/>
</dbReference>
<keyword evidence="3" id="KW-1003">Cell membrane</keyword>
<comment type="subcellular location">
    <subcellularLocation>
        <location evidence="1">Cell membrane</location>
        <topology evidence="1">Peripheral membrane protein</topology>
    </subcellularLocation>
</comment>
<dbReference type="OrthoDB" id="9810247at2"/>
<evidence type="ECO:0000256" key="1">
    <source>
        <dbReference type="ARBA" id="ARBA00004202"/>
    </source>
</evidence>
<evidence type="ECO:0000256" key="6">
    <source>
        <dbReference type="ARBA" id="ARBA00023136"/>
    </source>
</evidence>
<evidence type="ECO:0008006" key="9">
    <source>
        <dbReference type="Google" id="ProtNLM"/>
    </source>
</evidence>
<dbReference type="InterPro" id="IPR043149">
    <property type="entry name" value="TagF_N"/>
</dbReference>
<keyword evidence="4" id="KW-0808">Transferase</keyword>